<reference evidence="5" key="4">
    <citation type="journal article" date="2022" name="Microb. Genom.">
        <title>A global pangenome for the wheat fungal pathogen Pyrenophora tritici-repentis and prediction of effector protein structural homology.</title>
        <authorList>
            <person name="Moolhuijzen P.M."/>
            <person name="See P.T."/>
            <person name="Shi G."/>
            <person name="Powell H.R."/>
            <person name="Cockram J."/>
            <person name="Jorgensen L.N."/>
            <person name="Benslimane H."/>
            <person name="Strelkov S.E."/>
            <person name="Turner J."/>
            <person name="Liu Z."/>
            <person name="Moffat C.S."/>
        </authorList>
    </citation>
    <scope>NUCLEOTIDE SEQUENCE [LARGE SCALE GENOMIC DNA]</scope>
</reference>
<accession>A0A2W1EGE2</accession>
<dbReference type="Proteomes" id="UP000249757">
    <property type="component" value="Unassembled WGS sequence"/>
</dbReference>
<dbReference type="AlphaFoldDB" id="A0A2W1EGE2"/>
<name>A0A2W1EGE2_9PLEO</name>
<protein>
    <submittedName>
        <fullName evidence="2">Uncharacterized protein</fullName>
    </submittedName>
</protein>
<evidence type="ECO:0000313" key="3">
    <source>
        <dbReference type="EMBL" id="KAI1514698.1"/>
    </source>
</evidence>
<reference evidence="3" key="3">
    <citation type="journal article" date="2022" name="bioRxiv">
        <title>A global pangenome for the wheat fungal pathogen Pyrenophora tritici-repentis and prediction of effector protein structural homology.</title>
        <authorList>
            <person name="Moolhuijzen P."/>
            <person name="See P.T."/>
            <person name="Shi G."/>
            <person name="Powell H.R."/>
            <person name="Cockram J."/>
            <person name="Jorgensen L.N."/>
            <person name="Benslimane H."/>
            <person name="Strelkov S.E."/>
            <person name="Turner J."/>
            <person name="Liu Z."/>
            <person name="Moffat C.S."/>
        </authorList>
    </citation>
    <scope>NUCLEOTIDE SEQUENCE</scope>
    <source>
        <strain evidence="3">86-124</strain>
    </source>
</reference>
<reference evidence="2 4" key="1">
    <citation type="journal article" date="2018" name="BMC Genomics">
        <title>Comparative genomics of the wheat fungal pathogen Pyrenophora tritici-repentis reveals chromosomal variations and genome plasticity.</title>
        <authorList>
            <person name="Moolhuijzen P."/>
            <person name="See P.T."/>
            <person name="Hane J.K."/>
            <person name="Shi G."/>
            <person name="Liu Z."/>
            <person name="Oliver R.P."/>
            <person name="Moffat C.S."/>
        </authorList>
    </citation>
    <scope>NUCLEOTIDE SEQUENCE [LARGE SCALE GENOMIC DNA]</scope>
    <source>
        <strain evidence="2">M4</strain>
    </source>
</reference>
<feature type="compositionally biased region" description="Basic residues" evidence="1">
    <location>
        <begin position="45"/>
        <end position="54"/>
    </location>
</feature>
<sequence length="54" mass="6038">MDYCFKRAGAVMSDIVMGPDRIIFLVPPTPNMGTAPSLPLDDRKDKRRNCSRSP</sequence>
<evidence type="ECO:0000313" key="5">
    <source>
        <dbReference type="Proteomes" id="UP000249757"/>
    </source>
</evidence>
<dbReference type="Proteomes" id="UP000245464">
    <property type="component" value="Chromosome 2"/>
</dbReference>
<dbReference type="EMBL" id="NRDI02000007">
    <property type="protein sequence ID" value="KAI1514698.1"/>
    <property type="molecule type" value="Genomic_DNA"/>
</dbReference>
<organism evidence="2 4">
    <name type="scientific">Pyrenophora tritici-repentis</name>
    <dbReference type="NCBI Taxonomy" id="45151"/>
    <lineage>
        <taxon>Eukaryota</taxon>
        <taxon>Fungi</taxon>
        <taxon>Dikarya</taxon>
        <taxon>Ascomycota</taxon>
        <taxon>Pezizomycotina</taxon>
        <taxon>Dothideomycetes</taxon>
        <taxon>Pleosporomycetidae</taxon>
        <taxon>Pleosporales</taxon>
        <taxon>Pleosporineae</taxon>
        <taxon>Pleosporaceae</taxon>
        <taxon>Pyrenophora</taxon>
    </lineage>
</organism>
<feature type="region of interest" description="Disordered" evidence="1">
    <location>
        <begin position="29"/>
        <end position="54"/>
    </location>
</feature>
<gene>
    <name evidence="3" type="ORF">Ptr86124_006021</name>
    <name evidence="2" type="ORF">PtrM4_071850</name>
</gene>
<proteinExistence type="predicted"/>
<keyword evidence="5" id="KW-1185">Reference proteome</keyword>
<comment type="caution">
    <text evidence="2">The sequence shown here is derived from an EMBL/GenBank/DDBJ whole genome shotgun (WGS) entry which is preliminary data.</text>
</comment>
<reference evidence="3" key="2">
    <citation type="submission" date="2021-05" db="EMBL/GenBank/DDBJ databases">
        <authorList>
            <person name="Moolhuijzen P.M."/>
            <person name="Moffat C.S."/>
        </authorList>
    </citation>
    <scope>NUCLEOTIDE SEQUENCE</scope>
    <source>
        <strain evidence="3">86-124</strain>
    </source>
</reference>
<evidence type="ECO:0000256" key="1">
    <source>
        <dbReference type="SAM" id="MobiDB-lite"/>
    </source>
</evidence>
<evidence type="ECO:0000313" key="4">
    <source>
        <dbReference type="Proteomes" id="UP000245464"/>
    </source>
</evidence>
<dbReference type="EMBL" id="NQIK02000002">
    <property type="protein sequence ID" value="KAF7575561.1"/>
    <property type="molecule type" value="Genomic_DNA"/>
</dbReference>
<evidence type="ECO:0000313" key="2">
    <source>
        <dbReference type="EMBL" id="KAF7575561.1"/>
    </source>
</evidence>